<evidence type="ECO:0000313" key="2">
    <source>
        <dbReference type="Proteomes" id="UP000828390"/>
    </source>
</evidence>
<keyword evidence="2" id="KW-1185">Reference proteome</keyword>
<evidence type="ECO:0000313" key="1">
    <source>
        <dbReference type="EMBL" id="KAH3845514.1"/>
    </source>
</evidence>
<organism evidence="1 2">
    <name type="scientific">Dreissena polymorpha</name>
    <name type="common">Zebra mussel</name>
    <name type="synonym">Mytilus polymorpha</name>
    <dbReference type="NCBI Taxonomy" id="45954"/>
    <lineage>
        <taxon>Eukaryota</taxon>
        <taxon>Metazoa</taxon>
        <taxon>Spiralia</taxon>
        <taxon>Lophotrochozoa</taxon>
        <taxon>Mollusca</taxon>
        <taxon>Bivalvia</taxon>
        <taxon>Autobranchia</taxon>
        <taxon>Heteroconchia</taxon>
        <taxon>Euheterodonta</taxon>
        <taxon>Imparidentia</taxon>
        <taxon>Neoheterodontei</taxon>
        <taxon>Myida</taxon>
        <taxon>Dreissenoidea</taxon>
        <taxon>Dreissenidae</taxon>
        <taxon>Dreissena</taxon>
    </lineage>
</organism>
<dbReference type="EMBL" id="JAIWYP010000003">
    <property type="protein sequence ID" value="KAH3845514.1"/>
    <property type="molecule type" value="Genomic_DNA"/>
</dbReference>
<name>A0A9D4KTM8_DREPO</name>
<dbReference type="Proteomes" id="UP000828390">
    <property type="component" value="Unassembled WGS sequence"/>
</dbReference>
<reference evidence="1" key="2">
    <citation type="submission" date="2020-11" db="EMBL/GenBank/DDBJ databases">
        <authorList>
            <person name="McCartney M.A."/>
            <person name="Auch B."/>
            <person name="Kono T."/>
            <person name="Mallez S."/>
            <person name="Becker A."/>
            <person name="Gohl D.M."/>
            <person name="Silverstein K.A.T."/>
            <person name="Koren S."/>
            <person name="Bechman K.B."/>
            <person name="Herman A."/>
            <person name="Abrahante J.E."/>
            <person name="Garbe J."/>
        </authorList>
    </citation>
    <scope>NUCLEOTIDE SEQUENCE</scope>
    <source>
        <strain evidence="1">Duluth1</strain>
        <tissue evidence="1">Whole animal</tissue>
    </source>
</reference>
<protein>
    <submittedName>
        <fullName evidence="1">Uncharacterized protein</fullName>
    </submittedName>
</protein>
<comment type="caution">
    <text evidence="1">The sequence shown here is derived from an EMBL/GenBank/DDBJ whole genome shotgun (WGS) entry which is preliminary data.</text>
</comment>
<dbReference type="AlphaFoldDB" id="A0A9D4KTM8"/>
<sequence length="113" mass="12165">MLRPVLDMADCCLRGLIRDHLSACCGVPVVLKQLGCPDFGESGHCHSSARSLRLGVHRMAKAPSLLTKGALGPRDSQYTSLGCIGRLGRSGFRVRCMAKAPFLLTKGALRSER</sequence>
<proteinExistence type="predicted"/>
<reference evidence="1" key="1">
    <citation type="journal article" date="2019" name="bioRxiv">
        <title>The Genome of the Zebra Mussel, Dreissena polymorpha: A Resource for Invasive Species Research.</title>
        <authorList>
            <person name="McCartney M.A."/>
            <person name="Auch B."/>
            <person name="Kono T."/>
            <person name="Mallez S."/>
            <person name="Zhang Y."/>
            <person name="Obille A."/>
            <person name="Becker A."/>
            <person name="Abrahante J.E."/>
            <person name="Garbe J."/>
            <person name="Badalamenti J.P."/>
            <person name="Herman A."/>
            <person name="Mangelson H."/>
            <person name="Liachko I."/>
            <person name="Sullivan S."/>
            <person name="Sone E.D."/>
            <person name="Koren S."/>
            <person name="Silverstein K.A.T."/>
            <person name="Beckman K.B."/>
            <person name="Gohl D.M."/>
        </authorList>
    </citation>
    <scope>NUCLEOTIDE SEQUENCE</scope>
    <source>
        <strain evidence="1">Duluth1</strain>
        <tissue evidence="1">Whole animal</tissue>
    </source>
</reference>
<gene>
    <name evidence="1" type="ORF">DPMN_087795</name>
</gene>
<accession>A0A9D4KTM8</accession>